<dbReference type="PANTHER" id="PTHR43133:SF50">
    <property type="entry name" value="ECF RNA POLYMERASE SIGMA FACTOR SIGM"/>
    <property type="match status" value="1"/>
</dbReference>
<dbReference type="InterPro" id="IPR039425">
    <property type="entry name" value="RNA_pol_sigma-70-like"/>
</dbReference>
<dbReference type="Pfam" id="PF08281">
    <property type="entry name" value="Sigma70_r4_2"/>
    <property type="match status" value="1"/>
</dbReference>
<dbReference type="Gene3D" id="1.10.1740.10">
    <property type="match status" value="1"/>
</dbReference>
<name>A0A941EI63_9ACTN</name>
<dbReference type="NCBIfam" id="TIGR02937">
    <property type="entry name" value="sigma70-ECF"/>
    <property type="match status" value="1"/>
</dbReference>
<evidence type="ECO:0000259" key="6">
    <source>
        <dbReference type="SMART" id="SM00421"/>
    </source>
</evidence>
<dbReference type="GO" id="GO:0006352">
    <property type="term" value="P:DNA-templated transcription initiation"/>
    <property type="evidence" value="ECO:0007669"/>
    <property type="project" value="InterPro"/>
</dbReference>
<proteinExistence type="inferred from homology"/>
<keyword evidence="2" id="KW-0805">Transcription regulation</keyword>
<dbReference type="InterPro" id="IPR036388">
    <property type="entry name" value="WH-like_DNA-bd_sf"/>
</dbReference>
<dbReference type="GO" id="GO:0003677">
    <property type="term" value="F:DNA binding"/>
    <property type="evidence" value="ECO:0007669"/>
    <property type="project" value="UniProtKB-KW"/>
</dbReference>
<dbReference type="AlphaFoldDB" id="A0A941EI63"/>
<dbReference type="InterPro" id="IPR013249">
    <property type="entry name" value="RNA_pol_sigma70_r4_t2"/>
</dbReference>
<sequence>MNRQPADFGTFYLQSRDGCLRAVYGTVGNLSLAEELVAEGFARAFASWRKVSVHPAPGAWVVRTALNLHISWWRRRRHETAWDQRFDRLDQAPAEPPLDAHVLAAVKALPLRQREVIALRVFMDLDTQDTAQALGIAPGTVKAHLSRAMATLRNELAARLIEEESR</sequence>
<dbReference type="Gene3D" id="1.10.10.10">
    <property type="entry name" value="Winged helix-like DNA-binding domain superfamily/Winged helix DNA-binding domain"/>
    <property type="match status" value="1"/>
</dbReference>
<accession>A0A941EI63</accession>
<dbReference type="CDD" id="cd06171">
    <property type="entry name" value="Sigma70_r4"/>
    <property type="match status" value="1"/>
</dbReference>
<gene>
    <name evidence="7" type="ORF">KDL01_00475</name>
</gene>
<dbReference type="EMBL" id="JAGSOG010000001">
    <property type="protein sequence ID" value="MBR7831711.1"/>
    <property type="molecule type" value="Genomic_DNA"/>
</dbReference>
<dbReference type="PANTHER" id="PTHR43133">
    <property type="entry name" value="RNA POLYMERASE ECF-TYPE SIGMA FACTO"/>
    <property type="match status" value="1"/>
</dbReference>
<dbReference type="InterPro" id="IPR014284">
    <property type="entry name" value="RNA_pol_sigma-70_dom"/>
</dbReference>
<dbReference type="InterPro" id="IPR013325">
    <property type="entry name" value="RNA_pol_sigma_r2"/>
</dbReference>
<evidence type="ECO:0000313" key="7">
    <source>
        <dbReference type="EMBL" id="MBR7831711.1"/>
    </source>
</evidence>
<keyword evidence="3" id="KW-0731">Sigma factor</keyword>
<evidence type="ECO:0000256" key="5">
    <source>
        <dbReference type="ARBA" id="ARBA00023163"/>
    </source>
</evidence>
<reference evidence="7" key="1">
    <citation type="submission" date="2021-04" db="EMBL/GenBank/DDBJ databases">
        <title>Genome based classification of Actinospica acidithermotolerans sp. nov., an actinobacterium isolated from an Indonesian hot spring.</title>
        <authorList>
            <person name="Kusuma A.B."/>
            <person name="Putra K.E."/>
            <person name="Nafisah S."/>
            <person name="Loh J."/>
            <person name="Nouioui I."/>
            <person name="Goodfellow M."/>
        </authorList>
    </citation>
    <scope>NUCLEOTIDE SEQUENCE</scope>
    <source>
        <strain evidence="7">CSCA 57</strain>
    </source>
</reference>
<dbReference type="GO" id="GO:0016987">
    <property type="term" value="F:sigma factor activity"/>
    <property type="evidence" value="ECO:0007669"/>
    <property type="project" value="UniProtKB-KW"/>
</dbReference>
<comment type="similarity">
    <text evidence="1">Belongs to the sigma-70 factor family. ECF subfamily.</text>
</comment>
<dbReference type="InterPro" id="IPR007627">
    <property type="entry name" value="RNA_pol_sigma70_r2"/>
</dbReference>
<dbReference type="SUPFAM" id="SSF88659">
    <property type="entry name" value="Sigma3 and sigma4 domains of RNA polymerase sigma factors"/>
    <property type="match status" value="1"/>
</dbReference>
<dbReference type="Proteomes" id="UP000675781">
    <property type="component" value="Unassembled WGS sequence"/>
</dbReference>
<evidence type="ECO:0000256" key="1">
    <source>
        <dbReference type="ARBA" id="ARBA00010641"/>
    </source>
</evidence>
<evidence type="ECO:0000256" key="3">
    <source>
        <dbReference type="ARBA" id="ARBA00023082"/>
    </source>
</evidence>
<feature type="domain" description="HTH luxR-type" evidence="6">
    <location>
        <begin position="106"/>
        <end position="160"/>
    </location>
</feature>
<dbReference type="InterPro" id="IPR013324">
    <property type="entry name" value="RNA_pol_sigma_r3/r4-like"/>
</dbReference>
<evidence type="ECO:0000256" key="4">
    <source>
        <dbReference type="ARBA" id="ARBA00023125"/>
    </source>
</evidence>
<protein>
    <submittedName>
        <fullName evidence="7">Sigma-70 family RNA polymerase sigma factor</fullName>
    </submittedName>
</protein>
<evidence type="ECO:0000256" key="2">
    <source>
        <dbReference type="ARBA" id="ARBA00023015"/>
    </source>
</evidence>
<keyword evidence="4" id="KW-0238">DNA-binding</keyword>
<comment type="caution">
    <text evidence="7">The sequence shown here is derived from an EMBL/GenBank/DDBJ whole genome shotgun (WGS) entry which is preliminary data.</text>
</comment>
<dbReference type="InterPro" id="IPR000792">
    <property type="entry name" value="Tscrpt_reg_LuxR_C"/>
</dbReference>
<dbReference type="RefSeq" id="WP_212526242.1">
    <property type="nucleotide sequence ID" value="NZ_JAGSOG010000001.1"/>
</dbReference>
<dbReference type="SUPFAM" id="SSF88946">
    <property type="entry name" value="Sigma2 domain of RNA polymerase sigma factors"/>
    <property type="match status" value="1"/>
</dbReference>
<dbReference type="SMART" id="SM00421">
    <property type="entry name" value="HTH_LUXR"/>
    <property type="match status" value="1"/>
</dbReference>
<keyword evidence="5" id="KW-0804">Transcription</keyword>
<evidence type="ECO:0000313" key="8">
    <source>
        <dbReference type="Proteomes" id="UP000675781"/>
    </source>
</evidence>
<dbReference type="Pfam" id="PF04542">
    <property type="entry name" value="Sigma70_r2"/>
    <property type="match status" value="1"/>
</dbReference>
<keyword evidence="8" id="KW-1185">Reference proteome</keyword>
<organism evidence="7 8">
    <name type="scientific">Actinospica durhamensis</name>
    <dbReference type="NCBI Taxonomy" id="1508375"/>
    <lineage>
        <taxon>Bacteria</taxon>
        <taxon>Bacillati</taxon>
        <taxon>Actinomycetota</taxon>
        <taxon>Actinomycetes</taxon>
        <taxon>Catenulisporales</taxon>
        <taxon>Actinospicaceae</taxon>
        <taxon>Actinospica</taxon>
    </lineage>
</organism>